<dbReference type="AlphaFoldDB" id="A0ABD0JLN5"/>
<keyword evidence="2" id="KW-1185">Reference proteome</keyword>
<comment type="caution">
    <text evidence="1">The sequence shown here is derived from an EMBL/GenBank/DDBJ whole genome shotgun (WGS) entry which is preliminary data.</text>
</comment>
<sequence>MYVLQYIHQARDQTAVFAISSLASSSSFPHPVELVLEQTQERIHFQFPATLNCGTNSVLICLRQTGVHGNNTC</sequence>
<dbReference type="EMBL" id="JACVVK020000399">
    <property type="protein sequence ID" value="KAK7475635.1"/>
    <property type="molecule type" value="Genomic_DNA"/>
</dbReference>
<feature type="non-terminal residue" evidence="1">
    <location>
        <position position="73"/>
    </location>
</feature>
<name>A0ABD0JLN5_9CAEN</name>
<protein>
    <submittedName>
        <fullName evidence="1">Uncharacterized protein</fullName>
    </submittedName>
</protein>
<accession>A0ABD0JLN5</accession>
<evidence type="ECO:0000313" key="2">
    <source>
        <dbReference type="Proteomes" id="UP001519460"/>
    </source>
</evidence>
<evidence type="ECO:0000313" key="1">
    <source>
        <dbReference type="EMBL" id="KAK7475635.1"/>
    </source>
</evidence>
<reference evidence="1 2" key="1">
    <citation type="journal article" date="2023" name="Sci. Data">
        <title>Genome assembly of the Korean intertidal mud-creeper Batillaria attramentaria.</title>
        <authorList>
            <person name="Patra A.K."/>
            <person name="Ho P.T."/>
            <person name="Jun S."/>
            <person name="Lee S.J."/>
            <person name="Kim Y."/>
            <person name="Won Y.J."/>
        </authorList>
    </citation>
    <scope>NUCLEOTIDE SEQUENCE [LARGE SCALE GENOMIC DNA]</scope>
    <source>
        <strain evidence="1">Wonlab-2016</strain>
    </source>
</reference>
<organism evidence="1 2">
    <name type="scientific">Batillaria attramentaria</name>
    <dbReference type="NCBI Taxonomy" id="370345"/>
    <lineage>
        <taxon>Eukaryota</taxon>
        <taxon>Metazoa</taxon>
        <taxon>Spiralia</taxon>
        <taxon>Lophotrochozoa</taxon>
        <taxon>Mollusca</taxon>
        <taxon>Gastropoda</taxon>
        <taxon>Caenogastropoda</taxon>
        <taxon>Sorbeoconcha</taxon>
        <taxon>Cerithioidea</taxon>
        <taxon>Batillariidae</taxon>
        <taxon>Batillaria</taxon>
    </lineage>
</organism>
<dbReference type="Proteomes" id="UP001519460">
    <property type="component" value="Unassembled WGS sequence"/>
</dbReference>
<gene>
    <name evidence="1" type="ORF">BaRGS_00033128</name>
</gene>
<proteinExistence type="predicted"/>